<feature type="region of interest" description="Disordered" evidence="2">
    <location>
        <begin position="1"/>
        <end position="81"/>
    </location>
</feature>
<gene>
    <name evidence="4" type="primary">PIP5K1</name>
    <name evidence="4" type="ORF">CR513_10923</name>
</gene>
<evidence type="ECO:0000256" key="2">
    <source>
        <dbReference type="SAM" id="MobiDB-lite"/>
    </source>
</evidence>
<evidence type="ECO:0000256" key="1">
    <source>
        <dbReference type="ARBA" id="ARBA00022737"/>
    </source>
</evidence>
<dbReference type="EMBL" id="QJKJ01001918">
    <property type="protein sequence ID" value="RDY05257.1"/>
    <property type="molecule type" value="Genomic_DNA"/>
</dbReference>
<keyword evidence="3" id="KW-0812">Transmembrane</keyword>
<dbReference type="GO" id="GO:0016020">
    <property type="term" value="C:membrane"/>
    <property type="evidence" value="ECO:0007669"/>
    <property type="project" value="UniProtKB-ARBA"/>
</dbReference>
<keyword evidence="3" id="KW-1133">Transmembrane helix</keyword>
<keyword evidence="1" id="KW-0677">Repeat</keyword>
<keyword evidence="5" id="KW-1185">Reference proteome</keyword>
<dbReference type="SUPFAM" id="SSF82185">
    <property type="entry name" value="Histone H3 K4-specific methyltransferase SET7/9 N-terminal domain"/>
    <property type="match status" value="1"/>
</dbReference>
<feature type="compositionally biased region" description="Polar residues" evidence="2">
    <location>
        <begin position="53"/>
        <end position="62"/>
    </location>
</feature>
<dbReference type="OrthoDB" id="437960at2759"/>
<dbReference type="AlphaFoldDB" id="A0A371HR60"/>
<accession>A0A371HR60</accession>
<evidence type="ECO:0000256" key="3">
    <source>
        <dbReference type="SAM" id="Phobius"/>
    </source>
</evidence>
<dbReference type="PANTHER" id="PTHR23084:SF179">
    <property type="entry name" value="OS10G0565000 PROTEIN"/>
    <property type="match status" value="1"/>
</dbReference>
<dbReference type="InterPro" id="IPR003409">
    <property type="entry name" value="MORN"/>
</dbReference>
<reference evidence="4" key="1">
    <citation type="submission" date="2018-05" db="EMBL/GenBank/DDBJ databases">
        <title>Draft genome of Mucuna pruriens seed.</title>
        <authorList>
            <person name="Nnadi N.E."/>
            <person name="Vos R."/>
            <person name="Hasami M.H."/>
            <person name="Devisetty U.K."/>
            <person name="Aguiy J.C."/>
        </authorList>
    </citation>
    <scope>NUCLEOTIDE SEQUENCE [LARGE SCALE GENOMIC DNA]</scope>
    <source>
        <strain evidence="4">JCA_2017</strain>
    </source>
</reference>
<organism evidence="4 5">
    <name type="scientific">Mucuna pruriens</name>
    <name type="common">Velvet bean</name>
    <name type="synonym">Dolichos pruriens</name>
    <dbReference type="NCBI Taxonomy" id="157652"/>
    <lineage>
        <taxon>Eukaryota</taxon>
        <taxon>Viridiplantae</taxon>
        <taxon>Streptophyta</taxon>
        <taxon>Embryophyta</taxon>
        <taxon>Tracheophyta</taxon>
        <taxon>Spermatophyta</taxon>
        <taxon>Magnoliopsida</taxon>
        <taxon>eudicotyledons</taxon>
        <taxon>Gunneridae</taxon>
        <taxon>Pentapetalae</taxon>
        <taxon>rosids</taxon>
        <taxon>fabids</taxon>
        <taxon>Fabales</taxon>
        <taxon>Fabaceae</taxon>
        <taxon>Papilionoideae</taxon>
        <taxon>50 kb inversion clade</taxon>
        <taxon>NPAAA clade</taxon>
        <taxon>indigoferoid/millettioid clade</taxon>
        <taxon>Phaseoleae</taxon>
        <taxon>Mucuna</taxon>
    </lineage>
</organism>
<feature type="compositionally biased region" description="Pro residues" evidence="2">
    <location>
        <begin position="68"/>
        <end position="77"/>
    </location>
</feature>
<dbReference type="Proteomes" id="UP000257109">
    <property type="component" value="Unassembled WGS sequence"/>
</dbReference>
<dbReference type="Pfam" id="PF02493">
    <property type="entry name" value="MORN"/>
    <property type="match status" value="7"/>
</dbReference>
<dbReference type="Gene3D" id="2.20.110.10">
    <property type="entry name" value="Histone H3 K4-specific methyltransferase SET7/9 N-terminal domain"/>
    <property type="match status" value="4"/>
</dbReference>
<dbReference type="PANTHER" id="PTHR23084">
    <property type="entry name" value="PHOSPHATIDYLINOSITOL-4-PHOSPHATE 5-KINASE RELATED"/>
    <property type="match status" value="1"/>
</dbReference>
<keyword evidence="3" id="KW-0472">Membrane</keyword>
<feature type="transmembrane region" description="Helical" evidence="3">
    <location>
        <begin position="96"/>
        <end position="113"/>
    </location>
</feature>
<dbReference type="SMART" id="SM00698">
    <property type="entry name" value="MORN"/>
    <property type="match status" value="7"/>
</dbReference>
<dbReference type="STRING" id="157652.A0A371HR60"/>
<dbReference type="FunFam" id="2.20.110.10:FF:000002">
    <property type="entry name" value="Phosphatidylinositol 4-phosphate 5-kinase 8"/>
    <property type="match status" value="3"/>
</dbReference>
<feature type="compositionally biased region" description="Polar residues" evidence="2">
    <location>
        <begin position="37"/>
        <end position="46"/>
    </location>
</feature>
<feature type="non-terminal residue" evidence="4">
    <location>
        <position position="1"/>
    </location>
</feature>
<sequence length="455" mass="50620">MHQKKSEVQIGKESSGVSSDFNPLHHPHPTLNPNPNQDVSLQSLTSAPYKRPSLTQSLSKSPTLHKFPPQPPHPPSSKPRHLTALTRLSAVSLRRLRLRLVLFLSLPFFYFLVSHPTNSFILDFLSAFSFSAALLFSLNLALPRIPSLRLFLTARPKPKLPVFWAVPRPDKSPVRPAGEFRFSVVPYPNGDVYEGGFRGGKCSGSGVYYYSMSGRYEGDWSDGKYDGFGVETWARGSRYRGQYRQGLRHGFGVYRFYTGDVYAGEWASGQSHGCGVHTCDDGSRYVGQFKWGVKHGLGHYHFRNGDTYAGEYFADKMHGFGVYSFANGHHYEGSWHEGKRQGLGMYTFRNGETQSGHWQNGVLDIPSTQSATYPVSPVGVNHSRVLNAVQEARRAAEKSYDVARVDERVNRAVAAANRAANAARVAAVKAVQNQMHHNVNSKSIPLTICPFGLAR</sequence>
<protein>
    <submittedName>
        <fullName evidence="4">Phosphatidylinositol 4-phosphate 5-kinase 1</fullName>
    </submittedName>
</protein>
<comment type="caution">
    <text evidence="4">The sequence shown here is derived from an EMBL/GenBank/DDBJ whole genome shotgun (WGS) entry which is preliminary data.</text>
</comment>
<dbReference type="GO" id="GO:0016301">
    <property type="term" value="F:kinase activity"/>
    <property type="evidence" value="ECO:0007669"/>
    <property type="project" value="UniProtKB-KW"/>
</dbReference>
<evidence type="ECO:0000313" key="5">
    <source>
        <dbReference type="Proteomes" id="UP000257109"/>
    </source>
</evidence>
<evidence type="ECO:0000313" key="4">
    <source>
        <dbReference type="EMBL" id="RDY05257.1"/>
    </source>
</evidence>
<proteinExistence type="predicted"/>
<name>A0A371HR60_MUCPR</name>